<keyword evidence="4" id="KW-1185">Reference proteome</keyword>
<protein>
    <submittedName>
        <fullName evidence="2 3">Uncharacterized protein</fullName>
    </submittedName>
</protein>
<dbReference type="KEGG" id="cqu:CpipJ_CPIJ002733"/>
<dbReference type="InterPro" id="IPR010512">
    <property type="entry name" value="DUF1091"/>
</dbReference>
<accession>B0W6I2</accession>
<dbReference type="Pfam" id="PF06477">
    <property type="entry name" value="DUF1091"/>
    <property type="match status" value="1"/>
</dbReference>
<dbReference type="VEuPathDB" id="VectorBase:CQUJHB000838"/>
<dbReference type="VEuPathDB" id="VectorBase:CPIJ002733"/>
<dbReference type="EMBL" id="DS231848">
    <property type="protein sequence ID" value="EDS36656.1"/>
    <property type="molecule type" value="Genomic_DNA"/>
</dbReference>
<evidence type="ECO:0000313" key="4">
    <source>
        <dbReference type="Proteomes" id="UP000002320"/>
    </source>
</evidence>
<dbReference type="PANTHER" id="PTHR21112">
    <property type="entry name" value="CHEMOSENSORY PROTEIN A 29A-RELATED"/>
    <property type="match status" value="1"/>
</dbReference>
<dbReference type="AlphaFoldDB" id="B0W6I2"/>
<sequence>MSCYHLVIILATVLCAEVLAISHEVRPERFEQMLGFEYVNTTGIRVRKFNRTTWIFDGQGEAFQDFNDDYMFTITMAHSRLGNNQWNEYPMKIARSGACEILNGPYKEYQHHFVEYTNLPRVGEERVCPFKKGLYWVKEFAPGTDWVLPVVPEGYWRFTGDVYDKEGQLIIRLAGYFHLSRNMFE</sequence>
<dbReference type="PANTHER" id="PTHR21112:SF0">
    <property type="entry name" value="CHEMOSENSORY PROTEIN A 29A-RELATED"/>
    <property type="match status" value="1"/>
</dbReference>
<evidence type="ECO:0000313" key="3">
    <source>
        <dbReference type="EnsemblMetazoa" id="CPIJ002733-PA"/>
    </source>
</evidence>
<reference evidence="3" key="2">
    <citation type="submission" date="2021-02" db="UniProtKB">
        <authorList>
            <consortium name="EnsemblMetazoa"/>
        </authorList>
    </citation>
    <scope>IDENTIFICATION</scope>
    <source>
        <strain evidence="3">JHB</strain>
    </source>
</reference>
<evidence type="ECO:0000313" key="2">
    <source>
        <dbReference type="EMBL" id="EDS36656.1"/>
    </source>
</evidence>
<keyword evidence="1" id="KW-0732">Signal</keyword>
<feature type="chain" id="PRO_5014566509" evidence="1">
    <location>
        <begin position="21"/>
        <end position="185"/>
    </location>
</feature>
<gene>
    <name evidence="3" type="primary">6033927</name>
    <name evidence="2" type="ORF">CpipJ_CPIJ002733</name>
</gene>
<name>B0W6I2_CULQU</name>
<feature type="signal peptide" evidence="1">
    <location>
        <begin position="1"/>
        <end position="20"/>
    </location>
</feature>
<dbReference type="EnsemblMetazoa" id="CPIJ002733-RA">
    <property type="protein sequence ID" value="CPIJ002733-PA"/>
    <property type="gene ID" value="CPIJ002733"/>
</dbReference>
<dbReference type="FunCoup" id="B0W6I2">
    <property type="interactions" value="49"/>
</dbReference>
<evidence type="ECO:0000256" key="1">
    <source>
        <dbReference type="SAM" id="SignalP"/>
    </source>
</evidence>
<proteinExistence type="predicted"/>
<reference evidence="2" key="1">
    <citation type="submission" date="2007-03" db="EMBL/GenBank/DDBJ databases">
        <title>Annotation of Culex pipiens quinquefasciatus.</title>
        <authorList>
            <consortium name="The Broad Institute Genome Sequencing Platform"/>
            <person name="Atkinson P.W."/>
            <person name="Hemingway J."/>
            <person name="Christensen B.M."/>
            <person name="Higgs S."/>
            <person name="Kodira C."/>
            <person name="Hannick L."/>
            <person name="Megy K."/>
            <person name="O'Leary S."/>
            <person name="Pearson M."/>
            <person name="Haas B.J."/>
            <person name="Mauceli E."/>
            <person name="Wortman J.R."/>
            <person name="Lee N.H."/>
            <person name="Guigo R."/>
            <person name="Stanke M."/>
            <person name="Alvarado L."/>
            <person name="Amedeo P."/>
            <person name="Antoine C.H."/>
            <person name="Arensburger P."/>
            <person name="Bidwell S.L."/>
            <person name="Crawford M."/>
            <person name="Camaro F."/>
            <person name="Devon K."/>
            <person name="Engels R."/>
            <person name="Hammond M."/>
            <person name="Howarth C."/>
            <person name="Koehrsen M."/>
            <person name="Lawson D."/>
            <person name="Montgomery P."/>
            <person name="Nene V."/>
            <person name="Nusbaum C."/>
            <person name="Puiu D."/>
            <person name="Romero-Severson J."/>
            <person name="Severson D.W."/>
            <person name="Shumway M."/>
            <person name="Sisk P."/>
            <person name="Stolte C."/>
            <person name="Zeng Q."/>
            <person name="Eisenstadt E."/>
            <person name="Fraser-Liggett C."/>
            <person name="Strausberg R."/>
            <person name="Galagan J."/>
            <person name="Birren B."/>
            <person name="Collins F.H."/>
        </authorList>
    </citation>
    <scope>NUCLEOTIDE SEQUENCE [LARGE SCALE GENOMIC DNA]</scope>
    <source>
        <strain evidence="2">JHB</strain>
    </source>
</reference>
<dbReference type="OrthoDB" id="7925769at2759"/>
<dbReference type="InParanoid" id="B0W6I2"/>
<dbReference type="Proteomes" id="UP000002320">
    <property type="component" value="Unassembled WGS sequence"/>
</dbReference>
<dbReference type="OMA" id="GYWRFTG"/>
<dbReference type="HOGENOM" id="CLU_115081_0_0_1"/>
<organism>
    <name type="scientific">Culex quinquefasciatus</name>
    <name type="common">Southern house mosquito</name>
    <name type="synonym">Culex pungens</name>
    <dbReference type="NCBI Taxonomy" id="7176"/>
    <lineage>
        <taxon>Eukaryota</taxon>
        <taxon>Metazoa</taxon>
        <taxon>Ecdysozoa</taxon>
        <taxon>Arthropoda</taxon>
        <taxon>Hexapoda</taxon>
        <taxon>Insecta</taxon>
        <taxon>Pterygota</taxon>
        <taxon>Neoptera</taxon>
        <taxon>Endopterygota</taxon>
        <taxon>Diptera</taxon>
        <taxon>Nematocera</taxon>
        <taxon>Culicoidea</taxon>
        <taxon>Culicidae</taxon>
        <taxon>Culicinae</taxon>
        <taxon>Culicini</taxon>
        <taxon>Culex</taxon>
        <taxon>Culex</taxon>
    </lineage>
</organism>